<feature type="non-terminal residue" evidence="1">
    <location>
        <position position="1"/>
    </location>
</feature>
<reference evidence="1" key="1">
    <citation type="submission" date="2020-02" db="EMBL/GenBank/DDBJ databases">
        <authorList>
            <person name="Meier V. D."/>
        </authorList>
    </citation>
    <scope>NUCLEOTIDE SEQUENCE</scope>
    <source>
        <strain evidence="1">AVDCRST_MAG64</strain>
    </source>
</reference>
<proteinExistence type="predicted"/>
<feature type="non-terminal residue" evidence="1">
    <location>
        <position position="129"/>
    </location>
</feature>
<dbReference type="AlphaFoldDB" id="A0A6J4Q4V9"/>
<organism evidence="1">
    <name type="scientific">uncultured Phycisphaerae bacterium</name>
    <dbReference type="NCBI Taxonomy" id="904963"/>
    <lineage>
        <taxon>Bacteria</taxon>
        <taxon>Pseudomonadati</taxon>
        <taxon>Planctomycetota</taxon>
        <taxon>Phycisphaerae</taxon>
        <taxon>environmental samples</taxon>
    </lineage>
</organism>
<gene>
    <name evidence="1" type="ORF">AVDCRST_MAG64-3620</name>
</gene>
<sequence>AVTLARAVQLHVQRVGRQAGADHQFEPVRAPVEQADREVVEVHQVAREADDLVLQQLQPLGDVQLRQRLALEPHELAAGLVDRVDLLLEPAGAGRVPHDRDDLHDLPRRVDHRRADHLHELLVLDVQRV</sequence>
<accession>A0A6J4Q4V9</accession>
<protein>
    <submittedName>
        <fullName evidence="1">Uncharacterized protein</fullName>
    </submittedName>
</protein>
<name>A0A6J4Q4V9_9BACT</name>
<dbReference type="EMBL" id="CADCUQ010000834">
    <property type="protein sequence ID" value="CAA9433057.1"/>
    <property type="molecule type" value="Genomic_DNA"/>
</dbReference>
<evidence type="ECO:0000313" key="1">
    <source>
        <dbReference type="EMBL" id="CAA9433057.1"/>
    </source>
</evidence>